<dbReference type="EMBL" id="BK059102">
    <property type="protein sequence ID" value="DAE30102.1"/>
    <property type="molecule type" value="Genomic_DNA"/>
</dbReference>
<sequence length="33" mass="3865">MQKGHLNGVLFSFEKEVFYGVCKKNYILSQLRS</sequence>
<accession>A0A8S5RFD6</accession>
<proteinExistence type="predicted"/>
<reference evidence="1" key="1">
    <citation type="journal article" date="2021" name="Proc. Natl. Acad. Sci. U.S.A.">
        <title>A Catalog of Tens of Thousands of Viruses from Human Metagenomes Reveals Hidden Associations with Chronic Diseases.</title>
        <authorList>
            <person name="Tisza M.J."/>
            <person name="Buck C.B."/>
        </authorList>
    </citation>
    <scope>NUCLEOTIDE SEQUENCE</scope>
    <source>
        <strain evidence="1">CtQmo6</strain>
    </source>
</reference>
<protein>
    <submittedName>
        <fullName evidence="1">Uncharacterized protein</fullName>
    </submittedName>
</protein>
<evidence type="ECO:0000313" key="1">
    <source>
        <dbReference type="EMBL" id="DAE30102.1"/>
    </source>
</evidence>
<name>A0A8S5RFD6_9VIRU</name>
<organism evidence="1">
    <name type="scientific">virus sp. ctQmo6</name>
    <dbReference type="NCBI Taxonomy" id="2827990"/>
    <lineage>
        <taxon>Viruses</taxon>
    </lineage>
</organism>